<gene>
    <name evidence="2" type="ORF">DFH07DRAFT_762332</name>
</gene>
<protein>
    <recommendedName>
        <fullName evidence="1">F-box domain-containing protein</fullName>
    </recommendedName>
</protein>
<feature type="domain" description="F-box" evidence="1">
    <location>
        <begin position="15"/>
        <end position="52"/>
    </location>
</feature>
<dbReference type="Gene3D" id="3.80.10.10">
    <property type="entry name" value="Ribonuclease Inhibitor"/>
    <property type="match status" value="1"/>
</dbReference>
<dbReference type="Gene3D" id="1.20.1280.50">
    <property type="match status" value="1"/>
</dbReference>
<dbReference type="AlphaFoldDB" id="A0AAD7MHT6"/>
<reference evidence="2" key="1">
    <citation type="submission" date="2023-03" db="EMBL/GenBank/DDBJ databases">
        <title>Massive genome expansion in bonnet fungi (Mycena s.s.) driven by repeated elements and novel gene families across ecological guilds.</title>
        <authorList>
            <consortium name="Lawrence Berkeley National Laboratory"/>
            <person name="Harder C.B."/>
            <person name="Miyauchi S."/>
            <person name="Viragh M."/>
            <person name="Kuo A."/>
            <person name="Thoen E."/>
            <person name="Andreopoulos B."/>
            <person name="Lu D."/>
            <person name="Skrede I."/>
            <person name="Drula E."/>
            <person name="Henrissat B."/>
            <person name="Morin E."/>
            <person name="Kohler A."/>
            <person name="Barry K."/>
            <person name="LaButti K."/>
            <person name="Morin E."/>
            <person name="Salamov A."/>
            <person name="Lipzen A."/>
            <person name="Mereny Z."/>
            <person name="Hegedus B."/>
            <person name="Baldrian P."/>
            <person name="Stursova M."/>
            <person name="Weitz H."/>
            <person name="Taylor A."/>
            <person name="Grigoriev I.V."/>
            <person name="Nagy L.G."/>
            <person name="Martin F."/>
            <person name="Kauserud H."/>
        </authorList>
    </citation>
    <scope>NUCLEOTIDE SEQUENCE</scope>
    <source>
        <strain evidence="2">CBHHK188m</strain>
    </source>
</reference>
<dbReference type="PANTHER" id="PTHR38926">
    <property type="entry name" value="F-BOX DOMAIN CONTAINING PROTEIN, EXPRESSED"/>
    <property type="match status" value="1"/>
</dbReference>
<dbReference type="SUPFAM" id="SSF81383">
    <property type="entry name" value="F-box domain"/>
    <property type="match status" value="1"/>
</dbReference>
<dbReference type="InterPro" id="IPR036047">
    <property type="entry name" value="F-box-like_dom_sf"/>
</dbReference>
<proteinExistence type="predicted"/>
<sequence>MISWTSPTNRVLDIPELLDMVFGFLDHPSNAANASVCKRWSEIALDTLWREVDDLHRLFGILGPLQQLGDNPDPDDPYVFIAPPDADDWHRFQKYSRRVRRLSFNADSGYPRLSATVLEDVARTRTSLSILPNLLTLSWQAPLAWSVLFMHANVRHFVVWLPEEFTKLDSPLAYVRDIVSRMPNLTCLDLRSNIPMHDMEDSMWFLIQNLLKLRKVVFPRFGFTTRIAEATAQLEDLGCVEFQYWPEQGCGDPNDTGTFSPKLKLGCFPSLYDLALTVPIAAATQFMSASFAPTNLTALYIDSRLVESPTAVNELLTALADTCQLLESLSIITLISETKTFQPLVDVPSEERITFSALRPLQNLPNLIIFELIHQYPLDLKLEDLDQLARSWPSLRKLVFNNEPLVSDECPLTLKALLPFAQHCPELEQLGIFLNASTADLPTTYPADFPKPFPKLKHLSVGVSLIAEEGLVALFLSHLCPLNTKLEYGVTWDAQGMPDPMFSVLLMRCSKWEKVAELLPLLTKLRMEERDRTRLLVAEVKDLRMRSGVLMDTVGERAADSCVMV</sequence>
<evidence type="ECO:0000259" key="1">
    <source>
        <dbReference type="Pfam" id="PF12937"/>
    </source>
</evidence>
<comment type="caution">
    <text evidence="2">The sequence shown here is derived from an EMBL/GenBank/DDBJ whole genome shotgun (WGS) entry which is preliminary data.</text>
</comment>
<dbReference type="SUPFAM" id="SSF52047">
    <property type="entry name" value="RNI-like"/>
    <property type="match status" value="1"/>
</dbReference>
<dbReference type="Proteomes" id="UP001215280">
    <property type="component" value="Unassembled WGS sequence"/>
</dbReference>
<dbReference type="InterPro" id="IPR001810">
    <property type="entry name" value="F-box_dom"/>
</dbReference>
<dbReference type="Pfam" id="PF12937">
    <property type="entry name" value="F-box-like"/>
    <property type="match status" value="1"/>
</dbReference>
<accession>A0AAD7MHT6</accession>
<keyword evidence="3" id="KW-1185">Reference proteome</keyword>
<dbReference type="PANTHER" id="PTHR38926:SF72">
    <property type="entry name" value="IM:7136021-RELATED"/>
    <property type="match status" value="1"/>
</dbReference>
<organism evidence="2 3">
    <name type="scientific">Mycena maculata</name>
    <dbReference type="NCBI Taxonomy" id="230809"/>
    <lineage>
        <taxon>Eukaryota</taxon>
        <taxon>Fungi</taxon>
        <taxon>Dikarya</taxon>
        <taxon>Basidiomycota</taxon>
        <taxon>Agaricomycotina</taxon>
        <taxon>Agaricomycetes</taxon>
        <taxon>Agaricomycetidae</taxon>
        <taxon>Agaricales</taxon>
        <taxon>Marasmiineae</taxon>
        <taxon>Mycenaceae</taxon>
        <taxon>Mycena</taxon>
    </lineage>
</organism>
<evidence type="ECO:0000313" key="2">
    <source>
        <dbReference type="EMBL" id="KAJ7716728.1"/>
    </source>
</evidence>
<evidence type="ECO:0000313" key="3">
    <source>
        <dbReference type="Proteomes" id="UP001215280"/>
    </source>
</evidence>
<dbReference type="EMBL" id="JARJLG010000328">
    <property type="protein sequence ID" value="KAJ7716728.1"/>
    <property type="molecule type" value="Genomic_DNA"/>
</dbReference>
<dbReference type="CDD" id="cd09917">
    <property type="entry name" value="F-box_SF"/>
    <property type="match status" value="1"/>
</dbReference>
<name>A0AAD7MHT6_9AGAR</name>
<dbReference type="InterPro" id="IPR032675">
    <property type="entry name" value="LRR_dom_sf"/>
</dbReference>